<protein>
    <submittedName>
        <fullName evidence="5">2,4-dihydroxyhept-2-ene-1,7-dioic acid aldolase</fullName>
    </submittedName>
</protein>
<dbReference type="SUPFAM" id="SSF51621">
    <property type="entry name" value="Phosphoenolpyruvate/pyruvate domain"/>
    <property type="match status" value="1"/>
</dbReference>
<dbReference type="OrthoDB" id="86160at2"/>
<dbReference type="InterPro" id="IPR050251">
    <property type="entry name" value="HpcH-HpaI_aldolase"/>
</dbReference>
<name>A0A5C1QTW0_9SPIO</name>
<keyword evidence="3" id="KW-0456">Lyase</keyword>
<evidence type="ECO:0000313" key="5">
    <source>
        <dbReference type="EMBL" id="QEN09472.1"/>
    </source>
</evidence>
<dbReference type="GO" id="GO:0016832">
    <property type="term" value="F:aldehyde-lyase activity"/>
    <property type="evidence" value="ECO:0007669"/>
    <property type="project" value="TreeGrafter"/>
</dbReference>
<evidence type="ECO:0000256" key="1">
    <source>
        <dbReference type="ARBA" id="ARBA00005568"/>
    </source>
</evidence>
<dbReference type="AlphaFoldDB" id="A0A5C1QTW0"/>
<comment type="similarity">
    <text evidence="1">Belongs to the HpcH/HpaI aldolase family.</text>
</comment>
<keyword evidence="6" id="KW-1185">Reference proteome</keyword>
<evidence type="ECO:0000259" key="4">
    <source>
        <dbReference type="Pfam" id="PF03328"/>
    </source>
</evidence>
<dbReference type="GO" id="GO:0046872">
    <property type="term" value="F:metal ion binding"/>
    <property type="evidence" value="ECO:0007669"/>
    <property type="project" value="UniProtKB-KW"/>
</dbReference>
<keyword evidence="2" id="KW-0479">Metal-binding</keyword>
<dbReference type="KEGG" id="ock:EXM22_16330"/>
<feature type="domain" description="HpcH/HpaI aldolase/citrate lyase" evidence="4">
    <location>
        <begin position="21"/>
        <end position="240"/>
    </location>
</feature>
<evidence type="ECO:0000313" key="6">
    <source>
        <dbReference type="Proteomes" id="UP000324209"/>
    </source>
</evidence>
<dbReference type="Proteomes" id="UP000324209">
    <property type="component" value="Chromosome"/>
</dbReference>
<evidence type="ECO:0000256" key="2">
    <source>
        <dbReference type="ARBA" id="ARBA00022723"/>
    </source>
</evidence>
<dbReference type="InterPro" id="IPR015813">
    <property type="entry name" value="Pyrv/PenolPyrv_kinase-like_dom"/>
</dbReference>
<accession>A0A5C1QTW0</accession>
<dbReference type="GO" id="GO:0005737">
    <property type="term" value="C:cytoplasm"/>
    <property type="evidence" value="ECO:0007669"/>
    <property type="project" value="TreeGrafter"/>
</dbReference>
<dbReference type="InterPro" id="IPR040442">
    <property type="entry name" value="Pyrv_kinase-like_dom_sf"/>
</dbReference>
<dbReference type="RefSeq" id="WP_149487547.1">
    <property type="nucleotide sequence ID" value="NZ_CP036150.1"/>
</dbReference>
<dbReference type="InterPro" id="IPR005000">
    <property type="entry name" value="Aldolase/citrate-lyase_domain"/>
</dbReference>
<sequence>MLKKNQNDVKTKLQNGKKVLGAWAQAGSNITAEVMADSGMDFIIIDMEHSPIDLPVLVTQFQAMNGYPAVPFVRAPWNDFVQIKRILDAGAFGIIIPNVETVEEAKKAISAVKYPMAGIRGVAGSTRAAHYGNDSLSYFVKANEEVMLILMIESPRGIENLDEILKLEGFDGIMVGPVDLATTMGYLGNPEVPEAKQALESIEKKVIASGKYLMALSSDWEGAKNKFAKGAHLVTCMSDTLSLGVLARKNVDRFSEIYS</sequence>
<organism evidence="5 6">
    <name type="scientific">Oceanispirochaeta crateris</name>
    <dbReference type="NCBI Taxonomy" id="2518645"/>
    <lineage>
        <taxon>Bacteria</taxon>
        <taxon>Pseudomonadati</taxon>
        <taxon>Spirochaetota</taxon>
        <taxon>Spirochaetia</taxon>
        <taxon>Spirochaetales</taxon>
        <taxon>Spirochaetaceae</taxon>
        <taxon>Oceanispirochaeta</taxon>
    </lineage>
</organism>
<reference evidence="5 6" key="1">
    <citation type="submission" date="2019-02" db="EMBL/GenBank/DDBJ databases">
        <title>Complete Genome Sequence and Methylome Analysis of free living Spirochaetas.</title>
        <authorList>
            <person name="Fomenkov A."/>
            <person name="Dubinina G."/>
            <person name="Leshcheva N."/>
            <person name="Mikheeva N."/>
            <person name="Grabovich M."/>
            <person name="Vincze T."/>
            <person name="Roberts R.J."/>
        </authorList>
    </citation>
    <scope>NUCLEOTIDE SEQUENCE [LARGE SCALE GENOMIC DNA]</scope>
    <source>
        <strain evidence="5 6">K2</strain>
    </source>
</reference>
<dbReference type="Pfam" id="PF03328">
    <property type="entry name" value="HpcH_HpaI"/>
    <property type="match status" value="1"/>
</dbReference>
<dbReference type="PANTHER" id="PTHR30502:SF0">
    <property type="entry name" value="PHOSPHOENOLPYRUVATE CARBOXYLASE FAMILY PROTEIN"/>
    <property type="match status" value="1"/>
</dbReference>
<evidence type="ECO:0000256" key="3">
    <source>
        <dbReference type="ARBA" id="ARBA00023239"/>
    </source>
</evidence>
<proteinExistence type="inferred from homology"/>
<dbReference type="EMBL" id="CP036150">
    <property type="protein sequence ID" value="QEN09472.1"/>
    <property type="molecule type" value="Genomic_DNA"/>
</dbReference>
<dbReference type="PANTHER" id="PTHR30502">
    <property type="entry name" value="2-KETO-3-DEOXY-L-RHAMNONATE ALDOLASE"/>
    <property type="match status" value="1"/>
</dbReference>
<dbReference type="Gene3D" id="3.20.20.60">
    <property type="entry name" value="Phosphoenolpyruvate-binding domains"/>
    <property type="match status" value="1"/>
</dbReference>
<gene>
    <name evidence="5" type="ORF">EXM22_16330</name>
</gene>